<evidence type="ECO:0000259" key="14">
    <source>
        <dbReference type="Pfam" id="PF01113"/>
    </source>
</evidence>
<dbReference type="EC" id="1.17.1.8" evidence="10 13"/>
<dbReference type="InterPro" id="IPR000846">
    <property type="entry name" value="DapB_N"/>
</dbReference>
<evidence type="ECO:0000256" key="13">
    <source>
        <dbReference type="HAMAP-Rule" id="MF_00102"/>
    </source>
</evidence>
<evidence type="ECO:0000256" key="7">
    <source>
        <dbReference type="ARBA" id="ARBA00023027"/>
    </source>
</evidence>
<dbReference type="FunFam" id="3.30.360.10:FF:000009">
    <property type="entry name" value="4-hydroxy-tetrahydrodipicolinate reductase"/>
    <property type="match status" value="1"/>
</dbReference>
<dbReference type="PANTHER" id="PTHR20836:SF0">
    <property type="entry name" value="4-HYDROXY-TETRAHYDRODIPICOLINATE REDUCTASE 1, CHLOROPLASTIC-RELATED"/>
    <property type="match status" value="1"/>
</dbReference>
<dbReference type="PANTHER" id="PTHR20836">
    <property type="entry name" value="DIHYDRODIPICOLINATE REDUCTASE"/>
    <property type="match status" value="1"/>
</dbReference>
<keyword evidence="2 13" id="KW-0963">Cytoplasm</keyword>
<evidence type="ECO:0000256" key="5">
    <source>
        <dbReference type="ARBA" id="ARBA00022915"/>
    </source>
</evidence>
<dbReference type="GO" id="GO:0050661">
    <property type="term" value="F:NADP binding"/>
    <property type="evidence" value="ECO:0007669"/>
    <property type="project" value="UniProtKB-UniRule"/>
</dbReference>
<comment type="catalytic activity">
    <reaction evidence="12 13">
        <text>(S)-2,3,4,5-tetrahydrodipicolinate + NAD(+) + H2O = (2S,4S)-4-hydroxy-2,3,4,5-tetrahydrodipicolinate + NADH + H(+)</text>
        <dbReference type="Rhea" id="RHEA:35323"/>
        <dbReference type="ChEBI" id="CHEBI:15377"/>
        <dbReference type="ChEBI" id="CHEBI:15378"/>
        <dbReference type="ChEBI" id="CHEBI:16845"/>
        <dbReference type="ChEBI" id="CHEBI:57540"/>
        <dbReference type="ChEBI" id="CHEBI:57945"/>
        <dbReference type="ChEBI" id="CHEBI:67139"/>
        <dbReference type="EC" id="1.17.1.8"/>
    </reaction>
</comment>
<keyword evidence="7 13" id="KW-0520">NAD</keyword>
<comment type="catalytic activity">
    <reaction evidence="11 13">
        <text>(S)-2,3,4,5-tetrahydrodipicolinate + NADP(+) + H2O = (2S,4S)-4-hydroxy-2,3,4,5-tetrahydrodipicolinate + NADPH + H(+)</text>
        <dbReference type="Rhea" id="RHEA:35331"/>
        <dbReference type="ChEBI" id="CHEBI:15377"/>
        <dbReference type="ChEBI" id="CHEBI:15378"/>
        <dbReference type="ChEBI" id="CHEBI:16845"/>
        <dbReference type="ChEBI" id="CHEBI:57783"/>
        <dbReference type="ChEBI" id="CHEBI:58349"/>
        <dbReference type="ChEBI" id="CHEBI:67139"/>
        <dbReference type="EC" id="1.17.1.8"/>
    </reaction>
</comment>
<dbReference type="AlphaFoldDB" id="A0A6G6WBF7"/>
<feature type="binding site" evidence="13">
    <location>
        <begin position="127"/>
        <end position="130"/>
    </location>
    <ligand>
        <name>NAD(+)</name>
        <dbReference type="ChEBI" id="CHEBI:57540"/>
    </ligand>
</feature>
<evidence type="ECO:0000256" key="12">
    <source>
        <dbReference type="ARBA" id="ARBA00049396"/>
    </source>
</evidence>
<evidence type="ECO:0000313" key="17">
    <source>
        <dbReference type="Proteomes" id="UP000502996"/>
    </source>
</evidence>
<keyword evidence="5 13" id="KW-0220">Diaminopimelate biosynthesis</keyword>
<dbReference type="Pfam" id="PF01113">
    <property type="entry name" value="DapB_N"/>
    <property type="match status" value="1"/>
</dbReference>
<evidence type="ECO:0000256" key="9">
    <source>
        <dbReference type="ARBA" id="ARBA00037922"/>
    </source>
</evidence>
<dbReference type="Gene3D" id="3.40.50.720">
    <property type="entry name" value="NAD(P)-binding Rossmann-like Domain"/>
    <property type="match status" value="1"/>
</dbReference>
<name>A0A6G6WBF7_9ACTN</name>
<evidence type="ECO:0000256" key="4">
    <source>
        <dbReference type="ARBA" id="ARBA00022857"/>
    </source>
</evidence>
<dbReference type="SUPFAM" id="SSF55347">
    <property type="entry name" value="Glyceraldehyde-3-phosphate dehydrogenase-like, C-terminal domain"/>
    <property type="match status" value="1"/>
</dbReference>
<dbReference type="KEGG" id="nano:G5V58_06590"/>
<evidence type="ECO:0000256" key="1">
    <source>
        <dbReference type="ARBA" id="ARBA00006642"/>
    </source>
</evidence>
<dbReference type="Proteomes" id="UP000502996">
    <property type="component" value="Chromosome"/>
</dbReference>
<comment type="subcellular location">
    <subcellularLocation>
        <location evidence="13">Cytoplasm</location>
    </subcellularLocation>
</comment>
<evidence type="ECO:0000256" key="3">
    <source>
        <dbReference type="ARBA" id="ARBA00022605"/>
    </source>
</evidence>
<dbReference type="NCBIfam" id="TIGR00036">
    <property type="entry name" value="dapB"/>
    <property type="match status" value="1"/>
</dbReference>
<comment type="similarity">
    <text evidence="1 13">Belongs to the DapB family.</text>
</comment>
<evidence type="ECO:0000256" key="2">
    <source>
        <dbReference type="ARBA" id="ARBA00022490"/>
    </source>
</evidence>
<dbReference type="InterPro" id="IPR036291">
    <property type="entry name" value="NAD(P)-bd_dom_sf"/>
</dbReference>
<evidence type="ECO:0000256" key="6">
    <source>
        <dbReference type="ARBA" id="ARBA00023002"/>
    </source>
</evidence>
<dbReference type="Pfam" id="PF05173">
    <property type="entry name" value="DapB_C"/>
    <property type="match status" value="1"/>
</dbReference>
<dbReference type="GO" id="GO:0005829">
    <property type="term" value="C:cytosol"/>
    <property type="evidence" value="ECO:0007669"/>
    <property type="project" value="TreeGrafter"/>
</dbReference>
<dbReference type="GO" id="GO:0019877">
    <property type="term" value="P:diaminopimelate biosynthetic process"/>
    <property type="evidence" value="ECO:0007669"/>
    <property type="project" value="UniProtKB-UniRule"/>
</dbReference>
<dbReference type="EMBL" id="CP049257">
    <property type="protein sequence ID" value="QIG42483.1"/>
    <property type="molecule type" value="Genomic_DNA"/>
</dbReference>
<keyword evidence="8 13" id="KW-0457">Lysine biosynthesis</keyword>
<gene>
    <name evidence="13" type="primary">dapB</name>
    <name evidence="16" type="ORF">G5V58_06590</name>
</gene>
<feature type="active site" description="Proton donor" evidence="13">
    <location>
        <position position="161"/>
    </location>
</feature>
<evidence type="ECO:0000256" key="8">
    <source>
        <dbReference type="ARBA" id="ARBA00023154"/>
    </source>
</evidence>
<sequence length="272" mass="28311">MRTTLPDVPAQVSRPPGRFLRVTAVRRVGVLGARGKVGAEVCRAVESADDLELVAALDVDDALEQLSEAGADAVVDFTHPDAVMGNLEFCVGRGIHAVVGTTGFDDERLRTLEGWLTDAPGVGVLIAPNFSIGAVLMMRFAAAAAPYYESVEIIELHHPTKADAPSGTARRTAELVAAARREAGSGPVPDATSTGLEGARGAEVDGIHVHSVRARGLVAHQEVVLGGVGETLTIRHDSMDRASFTPGVLAGLRAIGDRPGLTVGLEHVLGLD</sequence>
<comment type="pathway">
    <text evidence="9 13">Amino-acid biosynthesis; L-lysine biosynthesis via DAP pathway; (S)-tetrahydrodipicolinate from L-aspartate: step 4/4.</text>
</comment>
<dbReference type="InterPro" id="IPR023940">
    <property type="entry name" value="DHDPR_bac"/>
</dbReference>
<dbReference type="GO" id="GO:0008839">
    <property type="term" value="F:4-hydroxy-tetrahydrodipicolinate reductase"/>
    <property type="evidence" value="ECO:0007669"/>
    <property type="project" value="UniProtKB-UniRule"/>
</dbReference>
<feature type="active site" description="Proton donor/acceptor" evidence="13">
    <location>
        <position position="157"/>
    </location>
</feature>
<feature type="binding site" evidence="13">
    <location>
        <position position="158"/>
    </location>
    <ligand>
        <name>(S)-2,3,4,5-tetrahydrodipicolinate</name>
        <dbReference type="ChEBI" id="CHEBI:16845"/>
    </ligand>
</feature>
<dbReference type="HAMAP" id="MF_00102">
    <property type="entry name" value="DapB"/>
    <property type="match status" value="1"/>
</dbReference>
<comment type="caution">
    <text evidence="13">Was originally thought to be a dihydrodipicolinate reductase (DHDPR), catalyzing the conversion of dihydrodipicolinate to tetrahydrodipicolinate. However, it was shown in E.coli that the substrate of the enzymatic reaction is not dihydrodipicolinate (DHDP) but in fact (2S,4S)-4-hydroxy-2,3,4,5-tetrahydrodipicolinic acid (HTPA), the product released by the DapA-catalyzed reaction.</text>
</comment>
<evidence type="ECO:0000259" key="15">
    <source>
        <dbReference type="Pfam" id="PF05173"/>
    </source>
</evidence>
<protein>
    <recommendedName>
        <fullName evidence="10 13">4-hydroxy-tetrahydrodipicolinate reductase</fullName>
        <shortName evidence="13">HTPA reductase</shortName>
        <ecNumber evidence="10 13">1.17.1.8</ecNumber>
    </recommendedName>
</protein>
<comment type="function">
    <text evidence="13">Catalyzes the conversion of 4-hydroxy-tetrahydrodipicolinate (HTPA) to tetrahydrodipicolinate.</text>
</comment>
<evidence type="ECO:0000256" key="10">
    <source>
        <dbReference type="ARBA" id="ARBA00038983"/>
    </source>
</evidence>
<dbReference type="PROSITE" id="PS01298">
    <property type="entry name" value="DAPB"/>
    <property type="match status" value="1"/>
</dbReference>
<organism evidence="16 17">
    <name type="scientific">Nocardioides anomalus</name>
    <dbReference type="NCBI Taxonomy" id="2712223"/>
    <lineage>
        <taxon>Bacteria</taxon>
        <taxon>Bacillati</taxon>
        <taxon>Actinomycetota</taxon>
        <taxon>Actinomycetes</taxon>
        <taxon>Propionibacteriales</taxon>
        <taxon>Nocardioidaceae</taxon>
        <taxon>Nocardioides</taxon>
    </lineage>
</organism>
<dbReference type="SUPFAM" id="SSF51735">
    <property type="entry name" value="NAD(P)-binding Rossmann-fold domains"/>
    <property type="match status" value="1"/>
</dbReference>
<reference evidence="16 17" key="1">
    <citation type="submission" date="2020-02" db="EMBL/GenBank/DDBJ databases">
        <title>Full genome sequence of Nocardioides sp. R-3366.</title>
        <authorList>
            <person name="Im W.-T."/>
        </authorList>
    </citation>
    <scope>NUCLEOTIDE SEQUENCE [LARGE SCALE GENOMIC DNA]</scope>
    <source>
        <strain evidence="16 17">R-3366</strain>
    </source>
</reference>
<feature type="binding site" evidence="13">
    <location>
        <position position="58"/>
    </location>
    <ligand>
        <name>NAD(+)</name>
        <dbReference type="ChEBI" id="CHEBI:57540"/>
    </ligand>
</feature>
<dbReference type="InterPro" id="IPR022664">
    <property type="entry name" value="DapB_N_CS"/>
</dbReference>
<keyword evidence="17" id="KW-1185">Reference proteome</keyword>
<feature type="binding site" evidence="13">
    <location>
        <begin position="100"/>
        <end position="102"/>
    </location>
    <ligand>
        <name>NAD(+)</name>
        <dbReference type="ChEBI" id="CHEBI:57540"/>
    </ligand>
</feature>
<evidence type="ECO:0000313" key="16">
    <source>
        <dbReference type="EMBL" id="QIG42483.1"/>
    </source>
</evidence>
<keyword evidence="3 13" id="KW-0028">Amino-acid biosynthesis</keyword>
<comment type="caution">
    <text evidence="13">Lacks conserved residue(s) required for the propagation of feature annotation.</text>
</comment>
<accession>A0A6G6WBF7</accession>
<dbReference type="UniPathway" id="UPA00034">
    <property type="reaction ID" value="UER00018"/>
</dbReference>
<feature type="domain" description="Dihydrodipicolinate reductase C-terminal" evidence="15">
    <location>
        <begin position="133"/>
        <end position="269"/>
    </location>
</feature>
<dbReference type="PIRSF" id="PIRSF000161">
    <property type="entry name" value="DHPR"/>
    <property type="match status" value="1"/>
</dbReference>
<evidence type="ECO:0000256" key="11">
    <source>
        <dbReference type="ARBA" id="ARBA00049080"/>
    </source>
</evidence>
<keyword evidence="6 13" id="KW-0560">Oxidoreductase</keyword>
<comment type="subunit">
    <text evidence="13">Homotetramer.</text>
</comment>
<proteinExistence type="inferred from homology"/>
<dbReference type="CDD" id="cd02274">
    <property type="entry name" value="DHDPR_N"/>
    <property type="match status" value="1"/>
</dbReference>
<feature type="domain" description="Dihydrodipicolinate reductase N-terminal" evidence="14">
    <location>
        <begin position="27"/>
        <end position="130"/>
    </location>
</feature>
<dbReference type="GO" id="GO:0016726">
    <property type="term" value="F:oxidoreductase activity, acting on CH or CH2 groups, NAD or NADP as acceptor"/>
    <property type="evidence" value="ECO:0007669"/>
    <property type="project" value="UniProtKB-UniRule"/>
</dbReference>
<dbReference type="Gene3D" id="3.30.360.10">
    <property type="entry name" value="Dihydrodipicolinate Reductase, domain 2"/>
    <property type="match status" value="1"/>
</dbReference>
<keyword evidence="4 13" id="KW-0521">NADP</keyword>
<feature type="binding site" evidence="13">
    <location>
        <begin position="32"/>
        <end position="37"/>
    </location>
    <ligand>
        <name>NAD(+)</name>
        <dbReference type="ChEBI" id="CHEBI:57540"/>
    </ligand>
</feature>
<feature type="binding site" evidence="13">
    <location>
        <begin position="167"/>
        <end position="168"/>
    </location>
    <ligand>
        <name>(S)-2,3,4,5-tetrahydrodipicolinate</name>
        <dbReference type="ChEBI" id="CHEBI:16845"/>
    </ligand>
</feature>
<dbReference type="InterPro" id="IPR022663">
    <property type="entry name" value="DapB_C"/>
</dbReference>
<dbReference type="GO" id="GO:0051287">
    <property type="term" value="F:NAD binding"/>
    <property type="evidence" value="ECO:0007669"/>
    <property type="project" value="UniProtKB-UniRule"/>
</dbReference>
<dbReference type="GO" id="GO:0009089">
    <property type="term" value="P:lysine biosynthetic process via diaminopimelate"/>
    <property type="evidence" value="ECO:0007669"/>
    <property type="project" value="UniProtKB-UniRule"/>
</dbReference>